<evidence type="ECO:0000313" key="2">
    <source>
        <dbReference type="Proteomes" id="UP001108027"/>
    </source>
</evidence>
<accession>A0A9Q3UMP3</accession>
<sequence>MTEILFYITDRAGDGVQTALAWRIAEKAWRQGRRIYVHCDDAARARSVDAAFWSHPATGFLPHEPAGPEAASPVLVGHGDDPSGHHDVMINLAAEVPDFATRFERVAEMITGDADLREAGRARFRFYRERGFDIQSHRL</sequence>
<dbReference type="EMBL" id="JAJGNA010000028">
    <property type="protein sequence ID" value="MCC4310116.1"/>
    <property type="molecule type" value="Genomic_DNA"/>
</dbReference>
<dbReference type="SUPFAM" id="SSF102400">
    <property type="entry name" value="DNA polymerase III chi subunit"/>
    <property type="match status" value="1"/>
</dbReference>
<dbReference type="InterPro" id="IPR007459">
    <property type="entry name" value="DNA_pol3_chi"/>
</dbReference>
<evidence type="ECO:0000313" key="1">
    <source>
        <dbReference type="EMBL" id="MCC4310116.1"/>
    </source>
</evidence>
<protein>
    <submittedName>
        <fullName evidence="1">DNA polymerase III subunit chi</fullName>
    </submittedName>
</protein>
<dbReference type="Pfam" id="PF04364">
    <property type="entry name" value="DNA_pol3_chi"/>
    <property type="match status" value="1"/>
</dbReference>
<dbReference type="PANTHER" id="PTHR38767">
    <property type="entry name" value="DNA POLYMERASE III SUBUNIT CHI"/>
    <property type="match status" value="1"/>
</dbReference>
<dbReference type="Proteomes" id="UP001108027">
    <property type="component" value="Unassembled WGS sequence"/>
</dbReference>
<dbReference type="GO" id="GO:0003887">
    <property type="term" value="F:DNA-directed DNA polymerase activity"/>
    <property type="evidence" value="ECO:0007669"/>
    <property type="project" value="InterPro"/>
</dbReference>
<name>A0A9Q3UMP3_9GAMM</name>
<dbReference type="Gene3D" id="3.40.50.10110">
    <property type="entry name" value="DNA polymerase III subunit chi"/>
    <property type="match status" value="1"/>
</dbReference>
<reference evidence="1" key="1">
    <citation type="submission" date="2021-10" db="EMBL/GenBank/DDBJ databases">
        <title>The diversity and Nitrogen Metabolism of Culturable Nitrate-Utilizing Bacteria Within the Oxygen Minimum Zone of the Changjiang (Yangtze River)Estuary.</title>
        <authorList>
            <person name="Zhang D."/>
            <person name="Zheng J."/>
            <person name="Liu S."/>
            <person name="He W."/>
        </authorList>
    </citation>
    <scope>NUCLEOTIDE SEQUENCE</scope>
    <source>
        <strain evidence="1">FXH-223</strain>
    </source>
</reference>
<dbReference type="GO" id="GO:0003677">
    <property type="term" value="F:DNA binding"/>
    <property type="evidence" value="ECO:0007669"/>
    <property type="project" value="InterPro"/>
</dbReference>
<dbReference type="PANTHER" id="PTHR38767:SF1">
    <property type="entry name" value="DNA POLYMERASE III SUBUNIT CHI"/>
    <property type="match status" value="1"/>
</dbReference>
<gene>
    <name evidence="1" type="ORF">LL252_16195</name>
</gene>
<dbReference type="RefSeq" id="WP_204427025.1">
    <property type="nucleotide sequence ID" value="NZ_ARXL01000110.1"/>
</dbReference>
<proteinExistence type="predicted"/>
<dbReference type="GO" id="GO:0006260">
    <property type="term" value="P:DNA replication"/>
    <property type="evidence" value="ECO:0007669"/>
    <property type="project" value="InterPro"/>
</dbReference>
<dbReference type="AlphaFoldDB" id="A0A9Q3UMP3"/>
<comment type="caution">
    <text evidence="1">The sequence shown here is derived from an EMBL/GenBank/DDBJ whole genome shotgun (WGS) entry which is preliminary data.</text>
</comment>
<dbReference type="GO" id="GO:0032298">
    <property type="term" value="P:positive regulation of DNA-templated DNA replication initiation"/>
    <property type="evidence" value="ECO:0007669"/>
    <property type="project" value="TreeGrafter"/>
</dbReference>
<dbReference type="InterPro" id="IPR036768">
    <property type="entry name" value="PolIII_chi_sf"/>
</dbReference>
<keyword evidence="2" id="KW-1185">Reference proteome</keyword>
<organism evidence="1 2">
    <name type="scientific">Alloalcanivorax marinus</name>
    <dbReference type="NCBI Taxonomy" id="1177169"/>
    <lineage>
        <taxon>Bacteria</taxon>
        <taxon>Pseudomonadati</taxon>
        <taxon>Pseudomonadota</taxon>
        <taxon>Gammaproteobacteria</taxon>
        <taxon>Oceanospirillales</taxon>
        <taxon>Alcanivoracaceae</taxon>
        <taxon>Alloalcanivorax</taxon>
    </lineage>
</organism>